<keyword evidence="9" id="KW-0350">Heme biosynthesis</keyword>
<dbReference type="PANTHER" id="PTHR42923">
    <property type="entry name" value="PROTOPORPHYRINOGEN OXIDASE"/>
    <property type="match status" value="1"/>
</dbReference>
<comment type="catalytic activity">
    <reaction evidence="11">
        <text>protoporphyrinogen IX + 3 O2 = protoporphyrin IX + 3 H2O2</text>
        <dbReference type="Rhea" id="RHEA:25576"/>
        <dbReference type="ChEBI" id="CHEBI:15379"/>
        <dbReference type="ChEBI" id="CHEBI:16240"/>
        <dbReference type="ChEBI" id="CHEBI:57306"/>
        <dbReference type="ChEBI" id="CHEBI:57307"/>
        <dbReference type="EC" id="1.3.3.4"/>
    </reaction>
</comment>
<protein>
    <recommendedName>
        <fullName evidence="5">protoporphyrinogen oxidase</fullName>
        <ecNumber evidence="5">1.3.3.4</ecNumber>
    </recommendedName>
</protein>
<keyword evidence="15" id="KW-1185">Reference proteome</keyword>
<proteinExistence type="inferred from homology"/>
<dbReference type="Pfam" id="PF01593">
    <property type="entry name" value="Amino_oxidase"/>
    <property type="match status" value="1"/>
</dbReference>
<dbReference type="GO" id="GO:0004729">
    <property type="term" value="F:oxygen-dependent protoporphyrinogen oxidase activity"/>
    <property type="evidence" value="ECO:0007669"/>
    <property type="project" value="UniProtKB-EC"/>
</dbReference>
<dbReference type="SUPFAM" id="SSF54427">
    <property type="entry name" value="NTF2-like"/>
    <property type="match status" value="1"/>
</dbReference>
<evidence type="ECO:0000256" key="12">
    <source>
        <dbReference type="SAM" id="MobiDB-lite"/>
    </source>
</evidence>
<evidence type="ECO:0000256" key="10">
    <source>
        <dbReference type="ARBA" id="ARBA00023244"/>
    </source>
</evidence>
<feature type="compositionally biased region" description="Basic residues" evidence="12">
    <location>
        <begin position="609"/>
        <end position="620"/>
    </location>
</feature>
<keyword evidence="8" id="KW-0560">Oxidoreductase</keyword>
<comment type="pathway">
    <text evidence="3">Porphyrin-containing compound metabolism; protoporphyrin-IX biosynthesis; protoporphyrin-IX from protoporphyrinogen-IX: step 1/1.</text>
</comment>
<dbReference type="Proteomes" id="UP001221413">
    <property type="component" value="Unassembled WGS sequence"/>
</dbReference>
<dbReference type="InterPro" id="IPR004572">
    <property type="entry name" value="Protoporphyrinogen_oxidase"/>
</dbReference>
<evidence type="ECO:0000256" key="8">
    <source>
        <dbReference type="ARBA" id="ARBA00023002"/>
    </source>
</evidence>
<evidence type="ECO:0000256" key="7">
    <source>
        <dbReference type="ARBA" id="ARBA00022827"/>
    </source>
</evidence>
<evidence type="ECO:0000256" key="6">
    <source>
        <dbReference type="ARBA" id="ARBA00022630"/>
    </source>
</evidence>
<comment type="caution">
    <text evidence="14">The sequence shown here is derived from an EMBL/GenBank/DDBJ whole genome shotgun (WGS) entry which is preliminary data.</text>
</comment>
<feature type="domain" description="Amine oxidase" evidence="13">
    <location>
        <begin position="55"/>
        <end position="539"/>
    </location>
</feature>
<dbReference type="EMBL" id="JAQGDS010000003">
    <property type="protein sequence ID" value="KAJ6262592.1"/>
    <property type="molecule type" value="Genomic_DNA"/>
</dbReference>
<evidence type="ECO:0000256" key="4">
    <source>
        <dbReference type="ARBA" id="ARBA00010551"/>
    </source>
</evidence>
<dbReference type="InterPro" id="IPR036188">
    <property type="entry name" value="FAD/NAD-bd_sf"/>
</dbReference>
<dbReference type="PANTHER" id="PTHR42923:SF3">
    <property type="entry name" value="PROTOPORPHYRINOGEN OXIDASE"/>
    <property type="match status" value="1"/>
</dbReference>
<dbReference type="Gene3D" id="3.50.50.60">
    <property type="entry name" value="FAD/NAD(P)-binding domain"/>
    <property type="match status" value="1"/>
</dbReference>
<comment type="function">
    <text evidence="2">Catalyzes the 6-electron oxidation of protoporphyrinogen-IX to form protoporphyrin-IX.</text>
</comment>
<dbReference type="InterPro" id="IPR002937">
    <property type="entry name" value="Amino_oxidase"/>
</dbReference>
<comment type="similarity">
    <text evidence="4">Belongs to the protoporphyrinogen/coproporphyrinogen oxidase family. Protoporphyrinogen oxidase subfamily.</text>
</comment>
<keyword evidence="7" id="KW-0274">FAD</keyword>
<organism evidence="14 15">
    <name type="scientific">Drechslerella dactyloides</name>
    <name type="common">Nematode-trapping fungus</name>
    <name type="synonym">Arthrobotrys dactyloides</name>
    <dbReference type="NCBI Taxonomy" id="74499"/>
    <lineage>
        <taxon>Eukaryota</taxon>
        <taxon>Fungi</taxon>
        <taxon>Dikarya</taxon>
        <taxon>Ascomycota</taxon>
        <taxon>Pezizomycotina</taxon>
        <taxon>Orbiliomycetes</taxon>
        <taxon>Orbiliales</taxon>
        <taxon>Orbiliaceae</taxon>
        <taxon>Drechslerella</taxon>
    </lineage>
</organism>
<keyword evidence="10" id="KW-0627">Porphyrin biosynthesis</keyword>
<reference evidence="14" key="1">
    <citation type="submission" date="2023-01" db="EMBL/GenBank/DDBJ databases">
        <title>The chitinases involved in constricting ring structure development in the nematode-trapping fungus Drechslerella dactyloides.</title>
        <authorList>
            <person name="Wang R."/>
            <person name="Zhang L."/>
            <person name="Tang P."/>
            <person name="Li S."/>
            <person name="Liang L."/>
        </authorList>
    </citation>
    <scope>NUCLEOTIDE SEQUENCE</scope>
    <source>
        <strain evidence="14">YMF1.00031</strain>
    </source>
</reference>
<dbReference type="InterPro" id="IPR032710">
    <property type="entry name" value="NTF2-like_dom_sf"/>
</dbReference>
<feature type="region of interest" description="Disordered" evidence="12">
    <location>
        <begin position="606"/>
        <end position="626"/>
    </location>
</feature>
<dbReference type="GO" id="GO:0005743">
    <property type="term" value="C:mitochondrial inner membrane"/>
    <property type="evidence" value="ECO:0007669"/>
    <property type="project" value="TreeGrafter"/>
</dbReference>
<evidence type="ECO:0000259" key="13">
    <source>
        <dbReference type="Pfam" id="PF01593"/>
    </source>
</evidence>
<evidence type="ECO:0000256" key="11">
    <source>
        <dbReference type="ARBA" id="ARBA00047554"/>
    </source>
</evidence>
<keyword evidence="6" id="KW-0285">Flavoprotein</keyword>
<dbReference type="Gene3D" id="3.10.450.50">
    <property type="match status" value="1"/>
</dbReference>
<dbReference type="AlphaFoldDB" id="A0AAD6J2H0"/>
<accession>A0AAD6J2H0</accession>
<dbReference type="NCBIfam" id="TIGR00562">
    <property type="entry name" value="proto_IX_ox"/>
    <property type="match status" value="1"/>
</dbReference>
<evidence type="ECO:0000313" key="15">
    <source>
        <dbReference type="Proteomes" id="UP001221413"/>
    </source>
</evidence>
<dbReference type="EC" id="1.3.3.4" evidence="5"/>
<dbReference type="SUPFAM" id="SSF54373">
    <property type="entry name" value="FAD-linked reductases, C-terminal domain"/>
    <property type="match status" value="1"/>
</dbReference>
<dbReference type="SUPFAM" id="SSF51905">
    <property type="entry name" value="FAD/NAD(P)-binding domain"/>
    <property type="match status" value="1"/>
</dbReference>
<dbReference type="InterPro" id="IPR050464">
    <property type="entry name" value="Zeta_carotene_desat/Oxidored"/>
</dbReference>
<sequence>MTPPMPRPRRPTVPRCSRCVASRRFLFEHEHGRNEPQFTPERDPPKSVAILGGGITGLTAAYNLRRYSPETEITLLEASPRTGGWVRTHTIPTPKGAIRFESGPRTLRPGTVNGLITLSHVKQLKLQDELLLVPRTSPAAQNRYIYYPDQINPLPSSITGIFSALRLPILKGAVGGILLEPFRRQRPAGVEDETIESFLTRRVGPVATNNLFSAVFHGIYAGDIAKLSADALMHESYRNERLYGSLTMGAIGVQEALIDDELLKYLYTRHAGDLLSKMKGTSMYSFKGGMETLTRTLDEEVRKQGQTDLKTGVEVTGLQYNTENDTVKASPTPLGMLVLGYENDDNEFTFVISTLPSWKTAALLPPGTADALSETDGVNVMVVSLFFDTPNLLPHRGFGYLIPKSTPLANNPHRALGVIFDSDAMPGQDERPGTKVTVMLGGHWWDSSPSLPSESDGVAMAREVLHQHLGVTEAPAETMSSLHRRCIPQYTVNHAGRLRQVHQDLMDNMGGRLVLAGSSYGGVGLNDCVRSGRDAAFEVATGQRLTGLERHASASRFARSLISSDKIRSRPAICNSSNAMPPRPAAARRSSTFTNYLASHLHFGASDRPHHHHHHSHRRISVTMDADPDSRSPKLFIAADSSAFDTSELAKWEAEGYEVHYLPHPDTHALESLCESLESDEKYCIIAFGAAATKALEYSLYPIANLAALIAYYPTSLPASFPSEQFPPQIRRILLHLPDTQAASLAVPPTPALKTRVYADAKPGFAEKSSVHYNAAAAGIAHSRSLAALRETVGPEIDLEEIWAEHLKFEFGEKDASKTMDTMVKEPYVNHVPTLTGGIGQHDLHRFYRDFFIPHNPPSLRLRLLSRTVSADRVVDEMLCTFTHTHELHWMLPGVAPTDRPVRIAIVSIVCVRGRKLYHEHIYWDQASVLKQIGAVDFHGLPVAGAEAADKVADKDVVPSNLMIPGWWKDEEEDGVDTETIGSEK</sequence>
<dbReference type="GO" id="GO:0006783">
    <property type="term" value="P:heme biosynthetic process"/>
    <property type="evidence" value="ECO:0007669"/>
    <property type="project" value="UniProtKB-KW"/>
</dbReference>
<evidence type="ECO:0000256" key="9">
    <source>
        <dbReference type="ARBA" id="ARBA00023133"/>
    </source>
</evidence>
<evidence type="ECO:0000256" key="2">
    <source>
        <dbReference type="ARBA" id="ARBA00002600"/>
    </source>
</evidence>
<evidence type="ECO:0000256" key="1">
    <source>
        <dbReference type="ARBA" id="ARBA00001974"/>
    </source>
</evidence>
<evidence type="ECO:0000313" key="14">
    <source>
        <dbReference type="EMBL" id="KAJ6262592.1"/>
    </source>
</evidence>
<evidence type="ECO:0000256" key="5">
    <source>
        <dbReference type="ARBA" id="ARBA00012867"/>
    </source>
</evidence>
<name>A0AAD6J2H0_DREDA</name>
<comment type="cofactor">
    <cofactor evidence="1">
        <name>FAD</name>
        <dbReference type="ChEBI" id="CHEBI:57692"/>
    </cofactor>
</comment>
<evidence type="ECO:0000256" key="3">
    <source>
        <dbReference type="ARBA" id="ARBA00005073"/>
    </source>
</evidence>
<gene>
    <name evidence="14" type="ORF">Dda_3403</name>
</gene>